<reference evidence="12" key="1">
    <citation type="submission" date="2025-08" db="UniProtKB">
        <authorList>
            <consortium name="Ensembl"/>
        </authorList>
    </citation>
    <scope>IDENTIFICATION</scope>
</reference>
<name>A0A3Q2DJD5_CYPVA</name>
<dbReference type="Gene3D" id="2.60.40.10">
    <property type="entry name" value="Immunoglobulins"/>
    <property type="match status" value="1"/>
</dbReference>
<accession>A0A3Q2DJD5</accession>
<keyword evidence="9" id="KW-0325">Glycoprotein</keyword>
<dbReference type="SMART" id="SM00409">
    <property type="entry name" value="IG"/>
    <property type="match status" value="1"/>
</dbReference>
<keyword evidence="8" id="KW-0675">Receptor</keyword>
<organism evidence="12 13">
    <name type="scientific">Cyprinodon variegatus</name>
    <name type="common">Sheepshead minnow</name>
    <dbReference type="NCBI Taxonomy" id="28743"/>
    <lineage>
        <taxon>Eukaryota</taxon>
        <taxon>Metazoa</taxon>
        <taxon>Chordata</taxon>
        <taxon>Craniata</taxon>
        <taxon>Vertebrata</taxon>
        <taxon>Euteleostomi</taxon>
        <taxon>Actinopterygii</taxon>
        <taxon>Neopterygii</taxon>
        <taxon>Teleostei</taxon>
        <taxon>Neoteleostei</taxon>
        <taxon>Acanthomorphata</taxon>
        <taxon>Ovalentaria</taxon>
        <taxon>Atherinomorphae</taxon>
        <taxon>Cyprinodontiformes</taxon>
        <taxon>Cyprinodontidae</taxon>
        <taxon>Cyprinodon</taxon>
    </lineage>
</organism>
<keyword evidence="7" id="KW-1015">Disulfide bond</keyword>
<evidence type="ECO:0000256" key="3">
    <source>
        <dbReference type="ARBA" id="ARBA00022692"/>
    </source>
</evidence>
<dbReference type="Ensembl" id="ENSCVAT00000028798.1">
    <property type="protein sequence ID" value="ENSCVAP00000019591.1"/>
    <property type="gene ID" value="ENSCVAG00000022964.1"/>
</dbReference>
<keyword evidence="13" id="KW-1185">Reference proteome</keyword>
<evidence type="ECO:0000256" key="5">
    <source>
        <dbReference type="ARBA" id="ARBA00022989"/>
    </source>
</evidence>
<keyword evidence="4" id="KW-0732">Signal</keyword>
<keyword evidence="3" id="KW-0812">Transmembrane</keyword>
<evidence type="ECO:0000256" key="8">
    <source>
        <dbReference type="ARBA" id="ARBA00023170"/>
    </source>
</evidence>
<dbReference type="InterPro" id="IPR003599">
    <property type="entry name" value="Ig_sub"/>
</dbReference>
<dbReference type="SMART" id="SM00406">
    <property type="entry name" value="IGv"/>
    <property type="match status" value="1"/>
</dbReference>
<dbReference type="SUPFAM" id="SSF48726">
    <property type="entry name" value="Immunoglobulin"/>
    <property type="match status" value="1"/>
</dbReference>
<keyword evidence="10" id="KW-0393">Immunoglobulin domain</keyword>
<dbReference type="GO" id="GO:0007166">
    <property type="term" value="P:cell surface receptor signaling pathway"/>
    <property type="evidence" value="ECO:0007669"/>
    <property type="project" value="TreeGrafter"/>
</dbReference>
<comment type="subcellular location">
    <subcellularLocation>
        <location evidence="1">Cell membrane</location>
        <topology evidence="1">Single-pass type I membrane protein</topology>
    </subcellularLocation>
</comment>
<dbReference type="InterPro" id="IPR007110">
    <property type="entry name" value="Ig-like_dom"/>
</dbReference>
<evidence type="ECO:0000313" key="13">
    <source>
        <dbReference type="Proteomes" id="UP000265020"/>
    </source>
</evidence>
<evidence type="ECO:0000313" key="12">
    <source>
        <dbReference type="Ensembl" id="ENSCVAP00000019591.1"/>
    </source>
</evidence>
<dbReference type="PROSITE" id="PS50835">
    <property type="entry name" value="IG_LIKE"/>
    <property type="match status" value="1"/>
</dbReference>
<dbReference type="GO" id="GO:0042130">
    <property type="term" value="P:negative regulation of T cell proliferation"/>
    <property type="evidence" value="ECO:0007669"/>
    <property type="project" value="TreeGrafter"/>
</dbReference>
<keyword evidence="5" id="KW-1133">Transmembrane helix</keyword>
<evidence type="ECO:0000256" key="1">
    <source>
        <dbReference type="ARBA" id="ARBA00004251"/>
    </source>
</evidence>
<evidence type="ECO:0000256" key="7">
    <source>
        <dbReference type="ARBA" id="ARBA00023157"/>
    </source>
</evidence>
<dbReference type="GO" id="GO:0009897">
    <property type="term" value="C:external side of plasma membrane"/>
    <property type="evidence" value="ECO:0007669"/>
    <property type="project" value="TreeGrafter"/>
</dbReference>
<sequence>MQGKKEGTETINLALLARRARRVCRVYNPHLTLVSDNIQSSSLTSLLCVVFCPADQRFIRAEPGSTISLPCRAAGNKDVTFVEWSKADLGVEMLALLYREPQVDLDATCGSFTNRVDLKDVTNRDVSLILMNATPDDSGTYECRVVQGGNSCKKRDPLDTDFLSIITLTVDPGESDCFWIRTSSSFLVLTHASQIRCFLSRSAASFSQRRSHFLHTASSVQHFFFTPTFCK</sequence>
<keyword evidence="6" id="KW-0472">Membrane</keyword>
<reference evidence="12" key="2">
    <citation type="submission" date="2025-09" db="UniProtKB">
        <authorList>
            <consortium name="Ensembl"/>
        </authorList>
    </citation>
    <scope>IDENTIFICATION</scope>
</reference>
<evidence type="ECO:0000256" key="6">
    <source>
        <dbReference type="ARBA" id="ARBA00023136"/>
    </source>
</evidence>
<dbReference type="GeneTree" id="ENSGT00940000172190"/>
<evidence type="ECO:0000256" key="10">
    <source>
        <dbReference type="ARBA" id="ARBA00023319"/>
    </source>
</evidence>
<evidence type="ECO:0000256" key="2">
    <source>
        <dbReference type="ARBA" id="ARBA00022475"/>
    </source>
</evidence>
<dbReference type="GO" id="GO:0042102">
    <property type="term" value="P:positive regulation of T cell proliferation"/>
    <property type="evidence" value="ECO:0007669"/>
    <property type="project" value="TreeGrafter"/>
</dbReference>
<dbReference type="Pfam" id="PF07686">
    <property type="entry name" value="V-set"/>
    <property type="match status" value="1"/>
</dbReference>
<dbReference type="GO" id="GO:0031295">
    <property type="term" value="P:T cell costimulation"/>
    <property type="evidence" value="ECO:0007669"/>
    <property type="project" value="TreeGrafter"/>
</dbReference>
<dbReference type="PANTHER" id="PTHR25466:SF9">
    <property type="entry name" value="FIBRONECTIN TYPE-III DOMAIN-CONTAINING PROTEIN"/>
    <property type="match status" value="1"/>
</dbReference>
<dbReference type="GO" id="GO:0006955">
    <property type="term" value="P:immune response"/>
    <property type="evidence" value="ECO:0007669"/>
    <property type="project" value="TreeGrafter"/>
</dbReference>
<evidence type="ECO:0000256" key="4">
    <source>
        <dbReference type="ARBA" id="ARBA00022729"/>
    </source>
</evidence>
<protein>
    <recommendedName>
        <fullName evidence="11">Ig-like domain-containing protein</fullName>
    </recommendedName>
</protein>
<dbReference type="GO" id="GO:0071222">
    <property type="term" value="P:cellular response to lipopolysaccharide"/>
    <property type="evidence" value="ECO:0007669"/>
    <property type="project" value="TreeGrafter"/>
</dbReference>
<dbReference type="Proteomes" id="UP000265020">
    <property type="component" value="Unassembled WGS sequence"/>
</dbReference>
<dbReference type="InterPro" id="IPR013106">
    <property type="entry name" value="Ig_V-set"/>
</dbReference>
<evidence type="ECO:0000259" key="11">
    <source>
        <dbReference type="PROSITE" id="PS50835"/>
    </source>
</evidence>
<dbReference type="PANTHER" id="PTHR25466">
    <property type="entry name" value="T-LYMPHOCYTE ACTIVATION ANTIGEN"/>
    <property type="match status" value="1"/>
</dbReference>
<dbReference type="InterPro" id="IPR051713">
    <property type="entry name" value="T-cell_Activation_Regulation"/>
</dbReference>
<dbReference type="InterPro" id="IPR036179">
    <property type="entry name" value="Ig-like_dom_sf"/>
</dbReference>
<dbReference type="OMA" id="FTETHEE"/>
<keyword evidence="2" id="KW-1003">Cell membrane</keyword>
<dbReference type="InterPro" id="IPR013783">
    <property type="entry name" value="Ig-like_fold"/>
</dbReference>
<proteinExistence type="predicted"/>
<feature type="domain" description="Ig-like" evidence="11">
    <location>
        <begin position="29"/>
        <end position="159"/>
    </location>
</feature>
<evidence type="ECO:0000256" key="9">
    <source>
        <dbReference type="ARBA" id="ARBA00023180"/>
    </source>
</evidence>
<dbReference type="AlphaFoldDB" id="A0A3Q2DJD5"/>